<sequence length="83" mass="10064">MDHVQEKERPDFEKTYRLSTESKNQWFIRKKFLEAYWDQYDEDRLLCLAQCYVNMRCLGCKYSKSLNSLIEELVEPLESDTKS</sequence>
<gene>
    <name evidence="2" type="ORF">OVA965_LOCUS16964</name>
    <name evidence="3" type="ORF">TMI583_LOCUS16975</name>
</gene>
<feature type="domain" description="XRN2-binding (XTBD)" evidence="1">
    <location>
        <begin position="13"/>
        <end position="83"/>
    </location>
</feature>
<dbReference type="PANTHER" id="PTHR48430">
    <property type="entry name" value="PARTNER OF XRN-2 PROTEIN 1"/>
    <property type="match status" value="1"/>
</dbReference>
<dbReference type="PANTHER" id="PTHR48430:SF1">
    <property type="entry name" value="PARTNER OF XRN-2 PROTEIN 1"/>
    <property type="match status" value="1"/>
</dbReference>
<evidence type="ECO:0000313" key="4">
    <source>
        <dbReference type="Proteomes" id="UP000677228"/>
    </source>
</evidence>
<reference evidence="2" key="1">
    <citation type="submission" date="2021-02" db="EMBL/GenBank/DDBJ databases">
        <authorList>
            <person name="Nowell W R."/>
        </authorList>
    </citation>
    <scope>NUCLEOTIDE SEQUENCE</scope>
</reference>
<dbReference type="AlphaFoldDB" id="A0A8S2E403"/>
<evidence type="ECO:0000313" key="2">
    <source>
        <dbReference type="EMBL" id="CAF1051509.1"/>
    </source>
</evidence>
<evidence type="ECO:0000313" key="3">
    <source>
        <dbReference type="EMBL" id="CAF3818266.1"/>
    </source>
</evidence>
<dbReference type="PROSITE" id="PS51827">
    <property type="entry name" value="XTBD"/>
    <property type="match status" value="1"/>
</dbReference>
<organism evidence="2 4">
    <name type="scientific">Didymodactylos carnosus</name>
    <dbReference type="NCBI Taxonomy" id="1234261"/>
    <lineage>
        <taxon>Eukaryota</taxon>
        <taxon>Metazoa</taxon>
        <taxon>Spiralia</taxon>
        <taxon>Gnathifera</taxon>
        <taxon>Rotifera</taxon>
        <taxon>Eurotatoria</taxon>
        <taxon>Bdelloidea</taxon>
        <taxon>Philodinida</taxon>
        <taxon>Philodinidae</taxon>
        <taxon>Didymodactylos</taxon>
    </lineage>
</organism>
<accession>A0A8S2E403</accession>
<name>A0A8S2E403_9BILA</name>
<dbReference type="EMBL" id="CAJNOK010008010">
    <property type="protein sequence ID" value="CAF1051509.1"/>
    <property type="molecule type" value="Genomic_DNA"/>
</dbReference>
<dbReference type="EMBL" id="CAJOBA010008023">
    <property type="protein sequence ID" value="CAF3818266.1"/>
    <property type="molecule type" value="Genomic_DNA"/>
</dbReference>
<dbReference type="InterPro" id="IPR021859">
    <property type="entry name" value="XTBD"/>
</dbReference>
<protein>
    <recommendedName>
        <fullName evidence="1">XRN2-binding (XTBD) domain-containing protein</fullName>
    </recommendedName>
</protein>
<dbReference type="Proteomes" id="UP000682733">
    <property type="component" value="Unassembled WGS sequence"/>
</dbReference>
<dbReference type="Proteomes" id="UP000677228">
    <property type="component" value="Unassembled WGS sequence"/>
</dbReference>
<proteinExistence type="predicted"/>
<dbReference type="Pfam" id="PF11952">
    <property type="entry name" value="XTBD"/>
    <property type="match status" value="1"/>
</dbReference>
<evidence type="ECO:0000259" key="1">
    <source>
        <dbReference type="PROSITE" id="PS51827"/>
    </source>
</evidence>
<comment type="caution">
    <text evidence="2">The sequence shown here is derived from an EMBL/GenBank/DDBJ whole genome shotgun (WGS) entry which is preliminary data.</text>
</comment>